<name>A0ABD3DXJ4_9LAMI</name>
<gene>
    <name evidence="2" type="ORF">CASFOL_011487</name>
</gene>
<comment type="caution">
    <text evidence="2">The sequence shown here is derived from an EMBL/GenBank/DDBJ whole genome shotgun (WGS) entry which is preliminary data.</text>
</comment>
<protein>
    <submittedName>
        <fullName evidence="2">Uncharacterized protein</fullName>
    </submittedName>
</protein>
<organism evidence="2 3">
    <name type="scientific">Castilleja foliolosa</name>
    <dbReference type="NCBI Taxonomy" id="1961234"/>
    <lineage>
        <taxon>Eukaryota</taxon>
        <taxon>Viridiplantae</taxon>
        <taxon>Streptophyta</taxon>
        <taxon>Embryophyta</taxon>
        <taxon>Tracheophyta</taxon>
        <taxon>Spermatophyta</taxon>
        <taxon>Magnoliopsida</taxon>
        <taxon>eudicotyledons</taxon>
        <taxon>Gunneridae</taxon>
        <taxon>Pentapetalae</taxon>
        <taxon>asterids</taxon>
        <taxon>lamiids</taxon>
        <taxon>Lamiales</taxon>
        <taxon>Orobanchaceae</taxon>
        <taxon>Pedicularideae</taxon>
        <taxon>Castillejinae</taxon>
        <taxon>Castilleja</taxon>
    </lineage>
</organism>
<accession>A0ABD3DXJ4</accession>
<evidence type="ECO:0000313" key="2">
    <source>
        <dbReference type="EMBL" id="KAL3646307.1"/>
    </source>
</evidence>
<reference evidence="3" key="1">
    <citation type="journal article" date="2024" name="IScience">
        <title>Strigolactones Initiate the Formation of Haustorium-like Structures in Castilleja.</title>
        <authorList>
            <person name="Buerger M."/>
            <person name="Peterson D."/>
            <person name="Chory J."/>
        </authorList>
    </citation>
    <scope>NUCLEOTIDE SEQUENCE [LARGE SCALE GENOMIC DNA]</scope>
</reference>
<feature type="compositionally biased region" description="Acidic residues" evidence="1">
    <location>
        <begin position="175"/>
        <end position="190"/>
    </location>
</feature>
<sequence length="190" mass="20607">MAREALGVERDKKRARKHSSQEITKIAVATLATTIATTIVTAKSILADYQDKGSIAVATLATAKGTLTDYQDNGSIAEADFLTLMLNEEKDCGMNSEDEVTTPIKNVTPATTDREQNAIKSLSFDVDCVGSSSGKMSRDCSMTKKKYMRKFKVMDEDEDEGEEDEAEIEDAREVADDEDASGAENEDASG</sequence>
<feature type="compositionally biased region" description="Acidic residues" evidence="1">
    <location>
        <begin position="155"/>
        <end position="168"/>
    </location>
</feature>
<dbReference type="AlphaFoldDB" id="A0ABD3DXJ4"/>
<dbReference type="EMBL" id="JAVIJP010000013">
    <property type="protein sequence ID" value="KAL3646307.1"/>
    <property type="molecule type" value="Genomic_DNA"/>
</dbReference>
<proteinExistence type="predicted"/>
<evidence type="ECO:0000313" key="3">
    <source>
        <dbReference type="Proteomes" id="UP001632038"/>
    </source>
</evidence>
<keyword evidence="3" id="KW-1185">Reference proteome</keyword>
<feature type="region of interest" description="Disordered" evidence="1">
    <location>
        <begin position="153"/>
        <end position="190"/>
    </location>
</feature>
<dbReference type="Proteomes" id="UP001632038">
    <property type="component" value="Unassembled WGS sequence"/>
</dbReference>
<evidence type="ECO:0000256" key="1">
    <source>
        <dbReference type="SAM" id="MobiDB-lite"/>
    </source>
</evidence>